<reference evidence="2" key="1">
    <citation type="submission" date="2016-10" db="EMBL/GenBank/DDBJ databases">
        <authorList>
            <person name="Varghese N."/>
            <person name="Submissions S."/>
        </authorList>
    </citation>
    <scope>NUCLEOTIDE SEQUENCE [LARGE SCALE GENOMIC DNA]</scope>
    <source>
        <strain evidence="2">DSM 23313</strain>
    </source>
</reference>
<organism evidence="1 2">
    <name type="scientific">Myroides phaeus</name>
    <dbReference type="NCBI Taxonomy" id="702745"/>
    <lineage>
        <taxon>Bacteria</taxon>
        <taxon>Pseudomonadati</taxon>
        <taxon>Bacteroidota</taxon>
        <taxon>Flavobacteriia</taxon>
        <taxon>Flavobacteriales</taxon>
        <taxon>Flavobacteriaceae</taxon>
        <taxon>Myroides</taxon>
    </lineage>
</organism>
<protein>
    <submittedName>
        <fullName evidence="1">Uncharacterized protein</fullName>
    </submittedName>
</protein>
<evidence type="ECO:0000313" key="1">
    <source>
        <dbReference type="EMBL" id="SDH45682.1"/>
    </source>
</evidence>
<name>A0A1G8CJU5_9FLAO</name>
<dbReference type="EMBL" id="FNDQ01000004">
    <property type="protein sequence ID" value="SDH45682.1"/>
    <property type="molecule type" value="Genomic_DNA"/>
</dbReference>
<keyword evidence="2" id="KW-1185">Reference proteome</keyword>
<dbReference type="AlphaFoldDB" id="A0A1G8CJU5"/>
<dbReference type="RefSeq" id="WP_090406184.1">
    <property type="nucleotide sequence ID" value="NZ_FNDQ01000004.1"/>
</dbReference>
<proteinExistence type="predicted"/>
<dbReference type="STRING" id="702745.SAMN05421818_10484"/>
<accession>A0A1G8CJU5</accession>
<dbReference type="Proteomes" id="UP000243588">
    <property type="component" value="Unassembled WGS sequence"/>
</dbReference>
<sequence length="67" mass="7920">MKKNPTERLCVFANDVSLITGRSYKTSLRILRDIREFYGKPQKAIITYVEFCAYMNLDESEVLDRLR</sequence>
<gene>
    <name evidence="1" type="ORF">SAMN05421818_10484</name>
</gene>
<evidence type="ECO:0000313" key="2">
    <source>
        <dbReference type="Proteomes" id="UP000243588"/>
    </source>
</evidence>